<dbReference type="RefSeq" id="XP_056039321.1">
    <property type="nucleotide sequence ID" value="XM_056183776.1"/>
</dbReference>
<keyword evidence="3" id="KW-0472">Membrane</keyword>
<dbReference type="GO" id="GO:0000506">
    <property type="term" value="C:glycosylphosphatidylinositol-N-acetylglucosaminyltransferase (GPI-GnT) complex"/>
    <property type="evidence" value="ECO:0007669"/>
    <property type="project" value="InterPro"/>
</dbReference>
<dbReference type="Pfam" id="PF10181">
    <property type="entry name" value="PIG-H"/>
    <property type="match status" value="1"/>
</dbReference>
<reference evidence="5 6" key="1">
    <citation type="journal article" date="2023" name="G3 (Bethesda)">
        <title>A high-quality reference genome for the fission yeast Schizosaccharomyces osmophilus.</title>
        <authorList>
            <person name="Jia G.S."/>
            <person name="Zhang W.C."/>
            <person name="Liang Y."/>
            <person name="Liu X.H."/>
            <person name="Rhind N."/>
            <person name="Pidoux A."/>
            <person name="Brysch-Herzberg M."/>
            <person name="Du L.L."/>
        </authorList>
    </citation>
    <scope>NUCLEOTIDE SEQUENCE [LARGE SCALE GENOMIC DNA]</scope>
    <source>
        <strain evidence="5 6">CBS 15793</strain>
    </source>
</reference>
<dbReference type="GeneID" id="80878465"/>
<feature type="transmembrane region" description="Helical" evidence="3">
    <location>
        <begin position="48"/>
        <end position="65"/>
    </location>
</feature>
<evidence type="ECO:0000256" key="1">
    <source>
        <dbReference type="ARBA" id="ARBA00004687"/>
    </source>
</evidence>
<evidence type="ECO:0000259" key="4">
    <source>
        <dbReference type="Pfam" id="PF10181"/>
    </source>
</evidence>
<evidence type="ECO:0000256" key="3">
    <source>
        <dbReference type="SAM" id="Phobius"/>
    </source>
</evidence>
<comment type="similarity">
    <text evidence="2">Belongs to the PIGH family.</text>
</comment>
<dbReference type="PANTHER" id="PTHR15231:SF1">
    <property type="entry name" value="PHOSPHATIDYLINOSITOL N-ACETYLGLUCOSAMINYLTRANSFERASE SUBUNIT H"/>
    <property type="match status" value="1"/>
</dbReference>
<gene>
    <name evidence="5" type="primary">gpi15</name>
    <name evidence="5" type="ORF">SOMG_05001</name>
</gene>
<sequence length="160" mass="18128">MLTVKRYPGATEFIVHTSKGYGTQMFAVCFLSFSVGVALLAFEPSPSLLLWISGGIFISSLFRIISGVNHESLLVVRDLGVQTNCHSIVPWKSSSKLVPLDSIREIFIHEAFRKFDVCYYMGIAIEHEPQIHVMFPSLLPRRDVLQKIYSETLHLLKQET</sequence>
<dbReference type="GO" id="GO:0006506">
    <property type="term" value="P:GPI anchor biosynthetic process"/>
    <property type="evidence" value="ECO:0007669"/>
    <property type="project" value="InterPro"/>
</dbReference>
<keyword evidence="3" id="KW-0812">Transmembrane</keyword>
<accession>A0AAF0AZD2</accession>
<dbReference type="InterPro" id="IPR019328">
    <property type="entry name" value="PIGH-H_dom"/>
</dbReference>
<name>A0AAF0AZD2_9SCHI</name>
<dbReference type="AlphaFoldDB" id="A0AAF0AZD2"/>
<dbReference type="KEGG" id="som:SOMG_05001"/>
<feature type="transmembrane region" description="Helical" evidence="3">
    <location>
        <begin position="21"/>
        <end position="42"/>
    </location>
</feature>
<evidence type="ECO:0000256" key="2">
    <source>
        <dbReference type="ARBA" id="ARBA00009610"/>
    </source>
</evidence>
<dbReference type="EMBL" id="CP115613">
    <property type="protein sequence ID" value="WBW75078.1"/>
    <property type="molecule type" value="Genomic_DNA"/>
</dbReference>
<protein>
    <submittedName>
        <fullName evidence="5">Pig-H</fullName>
    </submittedName>
</protein>
<keyword evidence="6" id="KW-1185">Reference proteome</keyword>
<comment type="pathway">
    <text evidence="1">Glycolipid biosynthesis; glycosylphosphatidylinositol-anchor biosynthesis.</text>
</comment>
<feature type="domain" description="Phosphatidylinositol N-acetylglucosaminyltransferase subunit H conserved" evidence="4">
    <location>
        <begin position="72"/>
        <end position="136"/>
    </location>
</feature>
<dbReference type="InterPro" id="IPR044215">
    <property type="entry name" value="PIG-H"/>
</dbReference>
<proteinExistence type="inferred from homology"/>
<dbReference type="Proteomes" id="UP001212411">
    <property type="component" value="Chromosome 3"/>
</dbReference>
<evidence type="ECO:0000313" key="6">
    <source>
        <dbReference type="Proteomes" id="UP001212411"/>
    </source>
</evidence>
<keyword evidence="3" id="KW-1133">Transmembrane helix</keyword>
<evidence type="ECO:0000313" key="5">
    <source>
        <dbReference type="EMBL" id="WBW75078.1"/>
    </source>
</evidence>
<organism evidence="5 6">
    <name type="scientific">Schizosaccharomyces osmophilus</name>
    <dbReference type="NCBI Taxonomy" id="2545709"/>
    <lineage>
        <taxon>Eukaryota</taxon>
        <taxon>Fungi</taxon>
        <taxon>Dikarya</taxon>
        <taxon>Ascomycota</taxon>
        <taxon>Taphrinomycotina</taxon>
        <taxon>Schizosaccharomycetes</taxon>
        <taxon>Schizosaccharomycetales</taxon>
        <taxon>Schizosaccharomycetaceae</taxon>
        <taxon>Schizosaccharomyces</taxon>
    </lineage>
</organism>
<dbReference type="PANTHER" id="PTHR15231">
    <property type="entry name" value="PHOSPHATIDYLINOSITOL N-ACETYLGLUCOSAMINYLTRANSFERASE SUBUNIT H"/>
    <property type="match status" value="1"/>
</dbReference>